<sequence>MLWVMTLATQRPLSANYRSRMGPNSPSMNGHSRTTDSGRCVANVMTHNT</sequence>
<dbReference type="Proteomes" id="UP000225548">
    <property type="component" value="Unassembled WGS sequence"/>
</dbReference>
<evidence type="ECO:0000313" key="3">
    <source>
        <dbReference type="Proteomes" id="UP000225548"/>
    </source>
</evidence>
<evidence type="ECO:0000313" key="2">
    <source>
        <dbReference type="EMBL" id="PFG32383.1"/>
    </source>
</evidence>
<name>A0A2A9E0L8_9MICO</name>
<dbReference type="AlphaFoldDB" id="A0A2A9E0L8"/>
<organism evidence="2 3">
    <name type="scientific">Sanguibacter antarcticus</name>
    <dbReference type="NCBI Taxonomy" id="372484"/>
    <lineage>
        <taxon>Bacteria</taxon>
        <taxon>Bacillati</taxon>
        <taxon>Actinomycetota</taxon>
        <taxon>Actinomycetes</taxon>
        <taxon>Micrococcales</taxon>
        <taxon>Sanguibacteraceae</taxon>
        <taxon>Sanguibacter</taxon>
    </lineage>
</organism>
<feature type="compositionally biased region" description="Polar residues" evidence="1">
    <location>
        <begin position="16"/>
        <end position="37"/>
    </location>
</feature>
<dbReference type="EMBL" id="PDJG01000001">
    <property type="protein sequence ID" value="PFG32383.1"/>
    <property type="molecule type" value="Genomic_DNA"/>
</dbReference>
<evidence type="ECO:0000256" key="1">
    <source>
        <dbReference type="SAM" id="MobiDB-lite"/>
    </source>
</evidence>
<gene>
    <name evidence="2" type="ORF">ATL42_0210</name>
</gene>
<protein>
    <submittedName>
        <fullName evidence="2">Uncharacterized protein</fullName>
    </submittedName>
</protein>
<comment type="caution">
    <text evidence="2">The sequence shown here is derived from an EMBL/GenBank/DDBJ whole genome shotgun (WGS) entry which is preliminary data.</text>
</comment>
<keyword evidence="3" id="KW-1185">Reference proteome</keyword>
<accession>A0A2A9E0L8</accession>
<reference evidence="2 3" key="1">
    <citation type="submission" date="2017-10" db="EMBL/GenBank/DDBJ databases">
        <title>Sequencing the genomes of 1000 actinobacteria strains.</title>
        <authorList>
            <person name="Klenk H.-P."/>
        </authorList>
    </citation>
    <scope>NUCLEOTIDE SEQUENCE [LARGE SCALE GENOMIC DNA]</scope>
    <source>
        <strain evidence="2 3">DSM 18966</strain>
    </source>
</reference>
<proteinExistence type="predicted"/>
<feature type="region of interest" description="Disordered" evidence="1">
    <location>
        <begin position="16"/>
        <end position="38"/>
    </location>
</feature>